<dbReference type="Gene3D" id="4.10.240.10">
    <property type="entry name" value="Zn(2)-C6 fungal-type DNA-binding domain"/>
    <property type="match status" value="1"/>
</dbReference>
<evidence type="ECO:0000256" key="7">
    <source>
        <dbReference type="PROSITE-ProRule" id="PRU00042"/>
    </source>
</evidence>
<accession>A1CBF2</accession>
<evidence type="ECO:0000256" key="2">
    <source>
        <dbReference type="ARBA" id="ARBA00022833"/>
    </source>
</evidence>
<dbReference type="CDD" id="cd12148">
    <property type="entry name" value="fungal_TF_MHR"/>
    <property type="match status" value="1"/>
</dbReference>
<evidence type="ECO:0000256" key="8">
    <source>
        <dbReference type="SAM" id="MobiDB-lite"/>
    </source>
</evidence>
<name>A1CBF2_ASPCL</name>
<dbReference type="VEuPathDB" id="FungiDB:ACLA_015080"/>
<feature type="compositionally biased region" description="Polar residues" evidence="8">
    <location>
        <begin position="14"/>
        <end position="27"/>
    </location>
</feature>
<dbReference type="InterPro" id="IPR007219">
    <property type="entry name" value="XnlR_reg_dom"/>
</dbReference>
<feature type="domain" description="C2H2-type" evidence="10">
    <location>
        <begin position="34"/>
        <end position="61"/>
    </location>
</feature>
<dbReference type="PROSITE" id="PS00463">
    <property type="entry name" value="ZN2_CY6_FUNGAL_1"/>
    <property type="match status" value="1"/>
</dbReference>
<dbReference type="AlphaFoldDB" id="A1CBF2"/>
<dbReference type="Pfam" id="PF00172">
    <property type="entry name" value="Zn_clus"/>
    <property type="match status" value="1"/>
</dbReference>
<dbReference type="RefSeq" id="XP_001274496.1">
    <property type="nucleotide sequence ID" value="XM_001274495.1"/>
</dbReference>
<dbReference type="GeneID" id="4706931"/>
<proteinExistence type="predicted"/>
<gene>
    <name evidence="11" type="ORF">ACLA_015080</name>
</gene>
<keyword evidence="1" id="KW-0479">Metal-binding</keyword>
<dbReference type="Pfam" id="PF04082">
    <property type="entry name" value="Fungal_trans"/>
    <property type="match status" value="1"/>
</dbReference>
<dbReference type="HOGENOM" id="CLU_003864_1_0_1"/>
<feature type="region of interest" description="Disordered" evidence="8">
    <location>
        <begin position="1"/>
        <end position="27"/>
    </location>
</feature>
<evidence type="ECO:0000256" key="3">
    <source>
        <dbReference type="ARBA" id="ARBA00023015"/>
    </source>
</evidence>
<dbReference type="EMBL" id="DS027049">
    <property type="protein sequence ID" value="EAW13070.1"/>
    <property type="molecule type" value="Genomic_DNA"/>
</dbReference>
<organism evidence="11 12">
    <name type="scientific">Aspergillus clavatus (strain ATCC 1007 / CBS 513.65 / DSM 816 / NCTC 3887 / NRRL 1 / QM 1276 / 107)</name>
    <dbReference type="NCBI Taxonomy" id="344612"/>
    <lineage>
        <taxon>Eukaryota</taxon>
        <taxon>Fungi</taxon>
        <taxon>Dikarya</taxon>
        <taxon>Ascomycota</taxon>
        <taxon>Pezizomycotina</taxon>
        <taxon>Eurotiomycetes</taxon>
        <taxon>Eurotiomycetidae</taxon>
        <taxon>Eurotiales</taxon>
        <taxon>Aspergillaceae</taxon>
        <taxon>Aspergillus</taxon>
        <taxon>Aspergillus subgen. Fumigati</taxon>
    </lineage>
</organism>
<feature type="region of interest" description="Disordered" evidence="8">
    <location>
        <begin position="136"/>
        <end position="243"/>
    </location>
</feature>
<feature type="region of interest" description="Disordered" evidence="8">
    <location>
        <begin position="360"/>
        <end position="386"/>
    </location>
</feature>
<protein>
    <submittedName>
        <fullName evidence="11">C2H2 type zinc finger domain protein</fullName>
    </submittedName>
</protein>
<dbReference type="eggNOG" id="KOG1721">
    <property type="taxonomic scope" value="Eukaryota"/>
</dbReference>
<evidence type="ECO:0000259" key="10">
    <source>
        <dbReference type="PROSITE" id="PS50157"/>
    </source>
</evidence>
<keyword evidence="6" id="KW-0539">Nucleus</keyword>
<dbReference type="InterPro" id="IPR001138">
    <property type="entry name" value="Zn2Cys6_DnaBD"/>
</dbReference>
<dbReference type="FunFam" id="3.30.160.60:FF:001719">
    <property type="entry name" value="C2H2 type zinc finger domain protein"/>
    <property type="match status" value="1"/>
</dbReference>
<dbReference type="PANTHER" id="PTHR47660:SF7">
    <property type="entry name" value="TRANSCRIPTION FACTOR WITH C2H2 AND ZN(2)-CYS(6) DNA BINDING DOMAIN (EUROFUNG)"/>
    <property type="match status" value="1"/>
</dbReference>
<dbReference type="GO" id="GO:0000981">
    <property type="term" value="F:DNA-binding transcription factor activity, RNA polymerase II-specific"/>
    <property type="evidence" value="ECO:0007669"/>
    <property type="project" value="InterPro"/>
</dbReference>
<keyword evidence="5" id="KW-0804">Transcription</keyword>
<dbReference type="Proteomes" id="UP000006701">
    <property type="component" value="Unassembled WGS sequence"/>
</dbReference>
<dbReference type="SMART" id="SM00066">
    <property type="entry name" value="GAL4"/>
    <property type="match status" value="1"/>
</dbReference>
<dbReference type="PROSITE" id="PS50048">
    <property type="entry name" value="ZN2_CY6_FUNGAL_2"/>
    <property type="match status" value="1"/>
</dbReference>
<dbReference type="OrthoDB" id="654211at2759"/>
<feature type="compositionally biased region" description="Low complexity" evidence="8">
    <location>
        <begin position="205"/>
        <end position="216"/>
    </location>
</feature>
<feature type="domain" description="Zn(2)-C6 fungal-type" evidence="9">
    <location>
        <begin position="106"/>
        <end position="135"/>
    </location>
</feature>
<dbReference type="GO" id="GO:0003677">
    <property type="term" value="F:DNA binding"/>
    <property type="evidence" value="ECO:0007669"/>
    <property type="project" value="UniProtKB-KW"/>
</dbReference>
<dbReference type="PANTHER" id="PTHR47660">
    <property type="entry name" value="TRANSCRIPTION FACTOR WITH C2H2 AND ZN(2)-CYS(6) DNA BINDING DOMAIN (EUROFUNG)-RELATED-RELATED"/>
    <property type="match status" value="1"/>
</dbReference>
<evidence type="ECO:0000259" key="9">
    <source>
        <dbReference type="PROSITE" id="PS50048"/>
    </source>
</evidence>
<dbReference type="InterPro" id="IPR036236">
    <property type="entry name" value="Znf_C2H2_sf"/>
</dbReference>
<evidence type="ECO:0000313" key="12">
    <source>
        <dbReference type="Proteomes" id="UP000006701"/>
    </source>
</evidence>
<dbReference type="CDD" id="cd00067">
    <property type="entry name" value="GAL4"/>
    <property type="match status" value="1"/>
</dbReference>
<keyword evidence="4" id="KW-0238">DNA-binding</keyword>
<dbReference type="PROSITE" id="PS50157">
    <property type="entry name" value="ZINC_FINGER_C2H2_2"/>
    <property type="match status" value="2"/>
</dbReference>
<feature type="compositionally biased region" description="Basic and acidic residues" evidence="8">
    <location>
        <begin position="1"/>
        <end position="11"/>
    </location>
</feature>
<feature type="domain" description="C2H2-type" evidence="10">
    <location>
        <begin position="62"/>
        <end position="89"/>
    </location>
</feature>
<dbReference type="SMART" id="SM00355">
    <property type="entry name" value="ZnF_C2H2"/>
    <property type="match status" value="2"/>
</dbReference>
<feature type="compositionally biased region" description="Basic and acidic residues" evidence="8">
    <location>
        <begin position="179"/>
        <end position="192"/>
    </location>
</feature>
<dbReference type="InterPro" id="IPR036864">
    <property type="entry name" value="Zn2-C6_fun-type_DNA-bd_sf"/>
</dbReference>
<evidence type="ECO:0000256" key="5">
    <source>
        <dbReference type="ARBA" id="ARBA00023163"/>
    </source>
</evidence>
<dbReference type="KEGG" id="act:ACLA_015080"/>
<keyword evidence="3" id="KW-0805">Transcription regulation</keyword>
<keyword evidence="7" id="KW-0863">Zinc-finger</keyword>
<dbReference type="OMA" id="FRACYKC"/>
<evidence type="ECO:0000256" key="4">
    <source>
        <dbReference type="ARBA" id="ARBA00023125"/>
    </source>
</evidence>
<keyword evidence="2" id="KW-0862">Zinc</keyword>
<evidence type="ECO:0000256" key="6">
    <source>
        <dbReference type="ARBA" id="ARBA00023242"/>
    </source>
</evidence>
<reference evidence="11 12" key="1">
    <citation type="journal article" date="2008" name="PLoS Genet.">
        <title>Genomic islands in the pathogenic filamentous fungus Aspergillus fumigatus.</title>
        <authorList>
            <person name="Fedorova N.D."/>
            <person name="Khaldi N."/>
            <person name="Joardar V.S."/>
            <person name="Maiti R."/>
            <person name="Amedeo P."/>
            <person name="Anderson M.J."/>
            <person name="Crabtree J."/>
            <person name="Silva J.C."/>
            <person name="Badger J.H."/>
            <person name="Albarraq A."/>
            <person name="Angiuoli S."/>
            <person name="Bussey H."/>
            <person name="Bowyer P."/>
            <person name="Cotty P.J."/>
            <person name="Dyer P.S."/>
            <person name="Egan A."/>
            <person name="Galens K."/>
            <person name="Fraser-Liggett C.M."/>
            <person name="Haas B.J."/>
            <person name="Inman J.M."/>
            <person name="Kent R."/>
            <person name="Lemieux S."/>
            <person name="Malavazi I."/>
            <person name="Orvis J."/>
            <person name="Roemer T."/>
            <person name="Ronning C.M."/>
            <person name="Sundaram J.P."/>
            <person name="Sutton G."/>
            <person name="Turner G."/>
            <person name="Venter J.C."/>
            <person name="White O.R."/>
            <person name="Whitty B.R."/>
            <person name="Youngman P."/>
            <person name="Wolfe K.H."/>
            <person name="Goldman G.H."/>
            <person name="Wortman J.R."/>
            <person name="Jiang B."/>
            <person name="Denning D.W."/>
            <person name="Nierman W.C."/>
        </authorList>
    </citation>
    <scope>NUCLEOTIDE SEQUENCE [LARGE SCALE GENOMIC DNA]</scope>
    <source>
        <strain evidence="12">ATCC 1007 / CBS 513.65 / DSM 816 / NCTC 3887 / NRRL 1</strain>
    </source>
</reference>
<dbReference type="SUPFAM" id="SSF57701">
    <property type="entry name" value="Zn2/Cys6 DNA-binding domain"/>
    <property type="match status" value="1"/>
</dbReference>
<dbReference type="GO" id="GO:0006351">
    <property type="term" value="P:DNA-templated transcription"/>
    <property type="evidence" value="ECO:0007669"/>
    <property type="project" value="InterPro"/>
</dbReference>
<evidence type="ECO:0000313" key="11">
    <source>
        <dbReference type="EMBL" id="EAW13070.1"/>
    </source>
</evidence>
<dbReference type="PROSITE" id="PS00028">
    <property type="entry name" value="ZINC_FINGER_C2H2_1"/>
    <property type="match status" value="2"/>
</dbReference>
<keyword evidence="12" id="KW-1185">Reference proteome</keyword>
<dbReference type="GO" id="GO:0008270">
    <property type="term" value="F:zinc ion binding"/>
    <property type="evidence" value="ECO:0007669"/>
    <property type="project" value="UniProtKB-KW"/>
</dbReference>
<dbReference type="FunFam" id="3.30.160.60:FF:001281">
    <property type="entry name" value="C2H2 transcription factor, putative"/>
    <property type="match status" value="1"/>
</dbReference>
<evidence type="ECO:0000256" key="1">
    <source>
        <dbReference type="ARBA" id="ARBA00022723"/>
    </source>
</evidence>
<sequence length="1055" mass="118525">MSEAANRHEADSVADNTSNKPDSEVRLSSTLGQTECSICHSTFRRPEHLKRHFRSHTKEKPFECVKCGRHFSRTDTLHRHELSHHTLGPEGGKDRMHRITVKTFRACFKCAVARVRCSGGSPCVRCQNRSLECQYPTERRSKTKSRKQAPQRSSPSEENALHGQASQHGSPPSPAVVHANREETRDNSRNEPPRFQITEFQLDITGSNWTTGTSSGDRIVVRDSQANSRDERVTVRDGPATTEAENLGTPLLLQNAAGSADEARTNFPPYSGFNAQQVYPYLPTSGVESAFPPGSAPPVGHQTRDHQPEGAASSNLTLEMPAVESHQFQLGLDPPFLDQSMLSTLNWLPNDMFPDTLSNRSLSRPPPISDQLDALDNSPNRPAWLPPVVNTHRISSSGREDLPQTSSRLISLDPEVGTPDHLARSIGEVSVHSEPSHAAKRSADYYVDGAGARLPKYRRKRDSWSGSSAEPINILSPLHQSDTPLQFSFSPVQEARLDTISAEDTNPNRQIEPLAYDKIYQSFLQLCRTDNSLYPKFHSGNFPSAAALSSFIYFYFDSFQPVYPIFHPPTFNPNNCHWLVTLAVSAIGCRFAGLTTVDECTAAFDEFLRRAVNIEAMTLNCIGMLHSRYEKVRTSALNVFSDLVNFTMQEGLISSPSKSRSLHSEFPLEQKWHIWIEDEIRRRTGYLIWLLDCTLAYDFDNRPLLSLDDGQAPLPSHESLWQTQTSERWSEVGKKSAGPRDVSLYSAVLTIYIEKRLVPEIGEFSHVLLIHALYHRMWEVGDYFRRPLSFWNPTAKKQSLETAIPSGSVWLPGIPSYSKWRNSACDCLDILHWTANSTIAKAAGLEHPTVLHLHAARMVLLAPFREIRSLATSLALGKVRWSEHQQALEWHYILRWIKHDQYKARLAIIHAGTTLWHVRRYSTNAFHEPIAVYLSILTLWAYGSCHAQQLQEPNSRYAARYQQTHEPTFIHLDRPCDDELVQLFVREGYSMRGNVMGVGDICAPAGPVLVLQAGCEILAGLSSWGITKRFIAILTKLAELSSQPRVPEHAQPDHG</sequence>
<dbReference type="InterPro" id="IPR013087">
    <property type="entry name" value="Znf_C2H2_type"/>
</dbReference>
<dbReference type="SUPFAM" id="SSF57667">
    <property type="entry name" value="beta-beta-alpha zinc fingers"/>
    <property type="match status" value="1"/>
</dbReference>
<dbReference type="Gene3D" id="3.30.160.60">
    <property type="entry name" value="Classic Zinc Finger"/>
    <property type="match status" value="2"/>
</dbReference>